<keyword evidence="4" id="KW-0548">Nucleotidyltransferase</keyword>
<name>A0A0J7JZJ0_LASNI</name>
<dbReference type="GO" id="GO:0016779">
    <property type="term" value="F:nucleotidyltransferase activity"/>
    <property type="evidence" value="ECO:0007669"/>
    <property type="project" value="UniProtKB-KW"/>
</dbReference>
<dbReference type="Gene3D" id="3.40.50.720">
    <property type="entry name" value="NAD(P)-binding Rossmann-like Domain"/>
    <property type="match status" value="1"/>
</dbReference>
<evidence type="ECO:0000256" key="4">
    <source>
        <dbReference type="ARBA" id="ARBA00022695"/>
    </source>
</evidence>
<evidence type="ECO:0000256" key="3">
    <source>
        <dbReference type="ARBA" id="ARBA00022694"/>
    </source>
</evidence>
<sequence>MSALKAGQGLSQYLKSRGETETLIRESKLAWTLYKPSLIFGRGDHLVEHFARLLRKTPIFPLPRAKARLAPTWVGDVAEAIAQCVERPLESRDQSYELYGPQVLTLGELVQAIRDAAGLSARIWEVPDNLGRLQAQAAQRLPGRPFTPDQFRTLRTDSVAAWSATPGHEPDARLMQIYLIGGAVRDALLGRPVTDRDYVVVGSDPEEMLGLGFRAVGKDFPVFLHPETGEEYALARTERKSGRGYHGFQVYAAADVTLEQDLARRDLTINAIARDAAGQLIDPYDGIGDLERRLLRHVSPAFVEDPLRLLRIARFAARFAPLGFSIAPETAALLRMMVAAGEVDHLVSERVWVETRKALG</sequence>
<reference evidence="12 13" key="1">
    <citation type="submission" date="2015-04" db="EMBL/GenBank/DDBJ databases">
        <title>Lasius niger genome sequencing.</title>
        <authorList>
            <person name="Konorov E.A."/>
            <person name="Nikitin M.A."/>
            <person name="Kirill M.V."/>
            <person name="Chang P."/>
        </authorList>
    </citation>
    <scope>NUCLEOTIDE SEQUENCE [LARGE SCALE GENOMIC DNA]</scope>
    <source>
        <tissue evidence="12">Whole</tissue>
    </source>
</reference>
<dbReference type="PaxDb" id="67767-A0A0J7JZJ0"/>
<dbReference type="Pfam" id="PF01743">
    <property type="entry name" value="PolyA_pol"/>
    <property type="match status" value="1"/>
</dbReference>
<feature type="non-terminal residue" evidence="12">
    <location>
        <position position="360"/>
    </location>
</feature>
<dbReference type="InterPro" id="IPR043519">
    <property type="entry name" value="NT_sf"/>
</dbReference>
<accession>A0A0J7JZJ0</accession>
<dbReference type="CDD" id="cd05398">
    <property type="entry name" value="NT_ClassII-CCAase"/>
    <property type="match status" value="1"/>
</dbReference>
<keyword evidence="3" id="KW-0819">tRNA processing</keyword>
<dbReference type="Gene3D" id="3.30.460.10">
    <property type="entry name" value="Beta Polymerase, domain 2"/>
    <property type="match status" value="1"/>
</dbReference>
<dbReference type="PANTHER" id="PTHR47545">
    <property type="entry name" value="MULTIFUNCTIONAL CCA PROTEIN"/>
    <property type="match status" value="1"/>
</dbReference>
<dbReference type="Proteomes" id="UP000036403">
    <property type="component" value="Unassembled WGS sequence"/>
</dbReference>
<keyword evidence="5" id="KW-0479">Metal-binding</keyword>
<keyword evidence="6" id="KW-0547">Nucleotide-binding</keyword>
<dbReference type="GO" id="GO:0046872">
    <property type="term" value="F:metal ion binding"/>
    <property type="evidence" value="ECO:0007669"/>
    <property type="project" value="UniProtKB-KW"/>
</dbReference>
<dbReference type="InterPro" id="IPR036291">
    <property type="entry name" value="NAD(P)-bd_dom_sf"/>
</dbReference>
<keyword evidence="13" id="KW-1185">Reference proteome</keyword>
<keyword evidence="9 10" id="KW-0694">RNA-binding</keyword>
<dbReference type="Gene3D" id="1.10.3090.10">
    <property type="entry name" value="cca-adding enzyme, domain 2"/>
    <property type="match status" value="1"/>
</dbReference>
<evidence type="ECO:0000256" key="5">
    <source>
        <dbReference type="ARBA" id="ARBA00022723"/>
    </source>
</evidence>
<dbReference type="PANTHER" id="PTHR47545:SF1">
    <property type="entry name" value="MULTIFUNCTIONAL CCA PROTEIN"/>
    <property type="match status" value="1"/>
</dbReference>
<dbReference type="InterPro" id="IPR050124">
    <property type="entry name" value="tRNA_CCA-adding_enzyme"/>
</dbReference>
<evidence type="ECO:0000256" key="1">
    <source>
        <dbReference type="ARBA" id="ARBA00007265"/>
    </source>
</evidence>
<keyword evidence="8" id="KW-0460">Magnesium</keyword>
<feature type="domain" description="Poly A polymerase head" evidence="11">
    <location>
        <begin position="177"/>
        <end position="296"/>
    </location>
</feature>
<dbReference type="GO" id="GO:0005524">
    <property type="term" value="F:ATP binding"/>
    <property type="evidence" value="ECO:0007669"/>
    <property type="project" value="UniProtKB-KW"/>
</dbReference>
<dbReference type="AlphaFoldDB" id="A0A0J7JZJ0"/>
<evidence type="ECO:0000256" key="10">
    <source>
        <dbReference type="RuleBase" id="RU003953"/>
    </source>
</evidence>
<evidence type="ECO:0000256" key="6">
    <source>
        <dbReference type="ARBA" id="ARBA00022741"/>
    </source>
</evidence>
<comment type="caution">
    <text evidence="12">The sequence shown here is derived from an EMBL/GenBank/DDBJ whole genome shotgun (WGS) entry which is preliminary data.</text>
</comment>
<dbReference type="SUPFAM" id="SSF81301">
    <property type="entry name" value="Nucleotidyltransferase"/>
    <property type="match status" value="1"/>
</dbReference>
<evidence type="ECO:0000313" key="12">
    <source>
        <dbReference type="EMBL" id="KMQ83316.1"/>
    </source>
</evidence>
<evidence type="ECO:0000256" key="8">
    <source>
        <dbReference type="ARBA" id="ARBA00022842"/>
    </source>
</evidence>
<dbReference type="EMBL" id="LBMM01020287">
    <property type="protein sequence ID" value="KMQ83316.1"/>
    <property type="molecule type" value="Genomic_DNA"/>
</dbReference>
<dbReference type="SUPFAM" id="SSF51735">
    <property type="entry name" value="NAD(P)-binding Rossmann-fold domains"/>
    <property type="match status" value="1"/>
</dbReference>
<evidence type="ECO:0000256" key="7">
    <source>
        <dbReference type="ARBA" id="ARBA00022840"/>
    </source>
</evidence>
<dbReference type="GO" id="GO:0001680">
    <property type="term" value="P:tRNA 3'-terminal CCA addition"/>
    <property type="evidence" value="ECO:0007669"/>
    <property type="project" value="UniProtKB-ARBA"/>
</dbReference>
<protein>
    <submittedName>
        <fullName evidence="12">2 3-cyclic nucleotide 2-phosphodiesterase</fullName>
    </submittedName>
</protein>
<evidence type="ECO:0000259" key="11">
    <source>
        <dbReference type="Pfam" id="PF01743"/>
    </source>
</evidence>
<dbReference type="STRING" id="67767.A0A0J7JZJ0"/>
<dbReference type="SUPFAM" id="SSF81891">
    <property type="entry name" value="Poly A polymerase C-terminal region-like"/>
    <property type="match status" value="1"/>
</dbReference>
<evidence type="ECO:0000256" key="2">
    <source>
        <dbReference type="ARBA" id="ARBA00022679"/>
    </source>
</evidence>
<dbReference type="GO" id="GO:0003723">
    <property type="term" value="F:RNA binding"/>
    <property type="evidence" value="ECO:0007669"/>
    <property type="project" value="UniProtKB-KW"/>
</dbReference>
<keyword evidence="7" id="KW-0067">ATP-binding</keyword>
<evidence type="ECO:0000256" key="9">
    <source>
        <dbReference type="ARBA" id="ARBA00022884"/>
    </source>
</evidence>
<keyword evidence="2 10" id="KW-0808">Transferase</keyword>
<evidence type="ECO:0000313" key="13">
    <source>
        <dbReference type="Proteomes" id="UP000036403"/>
    </source>
</evidence>
<proteinExistence type="inferred from homology"/>
<organism evidence="12 13">
    <name type="scientific">Lasius niger</name>
    <name type="common">Black garden ant</name>
    <dbReference type="NCBI Taxonomy" id="67767"/>
    <lineage>
        <taxon>Eukaryota</taxon>
        <taxon>Metazoa</taxon>
        <taxon>Ecdysozoa</taxon>
        <taxon>Arthropoda</taxon>
        <taxon>Hexapoda</taxon>
        <taxon>Insecta</taxon>
        <taxon>Pterygota</taxon>
        <taxon>Neoptera</taxon>
        <taxon>Endopterygota</taxon>
        <taxon>Hymenoptera</taxon>
        <taxon>Apocrita</taxon>
        <taxon>Aculeata</taxon>
        <taxon>Formicoidea</taxon>
        <taxon>Formicidae</taxon>
        <taxon>Formicinae</taxon>
        <taxon>Lasius</taxon>
        <taxon>Lasius</taxon>
    </lineage>
</organism>
<comment type="similarity">
    <text evidence="1 10">Belongs to the tRNA nucleotidyltransferase/poly(A) polymerase family.</text>
</comment>
<gene>
    <name evidence="12" type="ORF">RF55_20350</name>
</gene>
<dbReference type="InterPro" id="IPR002646">
    <property type="entry name" value="PolA_pol_head_dom"/>
</dbReference>
<dbReference type="OrthoDB" id="2353257at2759"/>